<reference evidence="1" key="1">
    <citation type="submission" date="2021-02" db="EMBL/GenBank/DDBJ databases">
        <authorList>
            <person name="Nowell W R."/>
        </authorList>
    </citation>
    <scope>NUCLEOTIDE SEQUENCE</scope>
</reference>
<dbReference type="AlphaFoldDB" id="A0A820SEI0"/>
<dbReference type="Proteomes" id="UP000663868">
    <property type="component" value="Unassembled WGS sequence"/>
</dbReference>
<feature type="non-terminal residue" evidence="1">
    <location>
        <position position="122"/>
    </location>
</feature>
<organism evidence="1 2">
    <name type="scientific">Adineta steineri</name>
    <dbReference type="NCBI Taxonomy" id="433720"/>
    <lineage>
        <taxon>Eukaryota</taxon>
        <taxon>Metazoa</taxon>
        <taxon>Spiralia</taxon>
        <taxon>Gnathifera</taxon>
        <taxon>Rotifera</taxon>
        <taxon>Eurotatoria</taxon>
        <taxon>Bdelloidea</taxon>
        <taxon>Adinetida</taxon>
        <taxon>Adinetidae</taxon>
        <taxon>Adineta</taxon>
    </lineage>
</organism>
<evidence type="ECO:0000313" key="2">
    <source>
        <dbReference type="Proteomes" id="UP000663868"/>
    </source>
</evidence>
<sequence length="122" mass="14188">CLFSHECRFCAKTHSNRCHTNCAQCADKKMAKASALYILCYTDTRHARRMLSLPWLFAPLLIETRKLNIKKQTKLLSPVLVAQMLEIQPYRLIGQSLRRALQLLFDQSKPFHFHQTHSSDKS</sequence>
<gene>
    <name evidence="1" type="ORF">KXQ929_LOCUS53814</name>
</gene>
<dbReference type="EMBL" id="CAJOBB010031150">
    <property type="protein sequence ID" value="CAF4448565.1"/>
    <property type="molecule type" value="Genomic_DNA"/>
</dbReference>
<comment type="caution">
    <text evidence="1">The sequence shown here is derived from an EMBL/GenBank/DDBJ whole genome shotgun (WGS) entry which is preliminary data.</text>
</comment>
<name>A0A820SEI0_9BILA</name>
<proteinExistence type="predicted"/>
<protein>
    <submittedName>
        <fullName evidence="1">Uncharacterized protein</fullName>
    </submittedName>
</protein>
<feature type="non-terminal residue" evidence="1">
    <location>
        <position position="1"/>
    </location>
</feature>
<accession>A0A820SEI0</accession>
<evidence type="ECO:0000313" key="1">
    <source>
        <dbReference type="EMBL" id="CAF4448565.1"/>
    </source>
</evidence>